<organism evidence="3 6">
    <name type="scientific">Malaciobacter marinus</name>
    <dbReference type="NCBI Taxonomy" id="505249"/>
    <lineage>
        <taxon>Bacteria</taxon>
        <taxon>Pseudomonadati</taxon>
        <taxon>Campylobacterota</taxon>
        <taxon>Epsilonproteobacteria</taxon>
        <taxon>Campylobacterales</taxon>
        <taxon>Arcobacteraceae</taxon>
        <taxon>Malaciobacter</taxon>
    </lineage>
</organism>
<feature type="signal peptide" evidence="2">
    <location>
        <begin position="1"/>
        <end position="20"/>
    </location>
</feature>
<keyword evidence="5" id="KW-1185">Reference proteome</keyword>
<dbReference type="AlphaFoldDB" id="A0A347THY8"/>
<proteinExistence type="predicted"/>
<dbReference type="PIRSF" id="PIRSF028069">
    <property type="entry name" value="UCP028069"/>
    <property type="match status" value="1"/>
</dbReference>
<evidence type="ECO:0000313" key="5">
    <source>
        <dbReference type="Proteomes" id="UP000224740"/>
    </source>
</evidence>
<evidence type="ECO:0000256" key="2">
    <source>
        <dbReference type="SAM" id="SignalP"/>
    </source>
</evidence>
<evidence type="ECO:0000313" key="6">
    <source>
        <dbReference type="Proteomes" id="UP000264693"/>
    </source>
</evidence>
<evidence type="ECO:0000256" key="1">
    <source>
        <dbReference type="SAM" id="Coils"/>
    </source>
</evidence>
<dbReference type="EMBL" id="CP032101">
    <property type="protein sequence ID" value="AXX86216.1"/>
    <property type="molecule type" value="Genomic_DNA"/>
</dbReference>
<reference evidence="3 6" key="3">
    <citation type="submission" date="2018-08" db="EMBL/GenBank/DDBJ databases">
        <title>Complete genome of the Arcobacter marinus type strain JCM 15502.</title>
        <authorList>
            <person name="Miller W.G."/>
            <person name="Yee E."/>
            <person name="Huynh S."/>
            <person name="Parker C.T."/>
        </authorList>
    </citation>
    <scope>NUCLEOTIDE SEQUENCE [LARGE SCALE GENOMIC DNA]</scope>
    <source>
        <strain evidence="3 6">JCM 15502</strain>
    </source>
</reference>
<accession>A0A347THY8</accession>
<name>A0A347THY8_9BACT</name>
<dbReference type="InterPro" id="IPR016866">
    <property type="entry name" value="UCP028069"/>
</dbReference>
<sequence length="248" mass="29438">MNWLLKIGFFSILSISSIMADEIDKSMNIIEKTNNKLKTYQKKIDNLDEKTQEILSVYKYTNAELKNSRIYNNQLRKILSSQENELKNIDQQLIDIENTQKNIFPLMLKMVESLEQLVKMDMPFLLEERTNRIEKLKTSLDKSDIKTAEKYRIILEAFKIEYDYSNNIETYQDKIDNKTYNFLRLGRTALYYQSLDLKEYGYWNKQTKSWVKIDNSDAKSNIRKGIKIAKKHQNVDLLNLPFLTKKGM</sequence>
<dbReference type="Proteomes" id="UP000224740">
    <property type="component" value="Unassembled WGS sequence"/>
</dbReference>
<dbReference type="RefSeq" id="WP_099309813.1">
    <property type="nucleotide sequence ID" value="NZ_CP032101.1"/>
</dbReference>
<evidence type="ECO:0000313" key="4">
    <source>
        <dbReference type="EMBL" id="PHO16732.1"/>
    </source>
</evidence>
<evidence type="ECO:0000313" key="3">
    <source>
        <dbReference type="EMBL" id="AXX86216.1"/>
    </source>
</evidence>
<feature type="coiled-coil region" evidence="1">
    <location>
        <begin position="23"/>
        <end position="99"/>
    </location>
</feature>
<dbReference type="KEGG" id="amar:AMRN_0448"/>
<gene>
    <name evidence="3" type="ORF">AMRN_0448</name>
    <name evidence="4" type="ORF">CPH92_00220</name>
</gene>
<reference evidence="5" key="1">
    <citation type="submission" date="2017-09" db="EMBL/GenBank/DDBJ databases">
        <title>Arcobacter canalis sp. nov., a new species isolated from a water canal contaminated with urban sewage.</title>
        <authorList>
            <person name="Perez-Cataluna A."/>
            <person name="Salas-Masso N."/>
            <person name="Figueras M.J."/>
        </authorList>
    </citation>
    <scope>NUCLEOTIDE SEQUENCE [LARGE SCALE GENOMIC DNA]</scope>
    <source>
        <strain evidence="5">CECT 7727</strain>
    </source>
</reference>
<keyword evidence="1" id="KW-0175">Coiled coil</keyword>
<dbReference type="Proteomes" id="UP000264693">
    <property type="component" value="Chromosome"/>
</dbReference>
<reference evidence="4" key="2">
    <citation type="submission" date="2017-09" db="EMBL/GenBank/DDBJ databases">
        <authorList>
            <person name="Perez-Cataluna A."/>
            <person name="Figueras M.J."/>
            <person name="Salas-Masso N."/>
        </authorList>
    </citation>
    <scope>NUCLEOTIDE SEQUENCE</scope>
    <source>
        <strain evidence="4">CECT 7727</strain>
    </source>
</reference>
<keyword evidence="2" id="KW-0732">Signal</keyword>
<dbReference type="EMBL" id="NXAO01000001">
    <property type="protein sequence ID" value="PHO16732.1"/>
    <property type="molecule type" value="Genomic_DNA"/>
</dbReference>
<dbReference type="Pfam" id="PF11932">
    <property type="entry name" value="DUF3450"/>
    <property type="match status" value="1"/>
</dbReference>
<feature type="chain" id="PRO_5017545184" evidence="2">
    <location>
        <begin position="21"/>
        <end position="248"/>
    </location>
</feature>
<protein>
    <submittedName>
        <fullName evidence="3">DUF3450 domain-containing protein</fullName>
    </submittedName>
</protein>